<dbReference type="EC" id="5.2.1.8" evidence="6"/>
<comment type="similarity">
    <text evidence="2 6">Belongs to the FKBP-type PPIase family.</text>
</comment>
<dbReference type="PROSITE" id="PS50059">
    <property type="entry name" value="FKBP_PPIASE"/>
    <property type="match status" value="1"/>
</dbReference>
<evidence type="ECO:0000259" key="7">
    <source>
        <dbReference type="PROSITE" id="PS50059"/>
    </source>
</evidence>
<reference evidence="8 9" key="1">
    <citation type="submission" date="2009-04" db="EMBL/GenBank/DDBJ databases">
        <authorList>
            <person name="Sebastian Y."/>
            <person name="Madupu R."/>
            <person name="Durkin A.S."/>
            <person name="Torralba M."/>
            <person name="Methe B."/>
            <person name="Sutton G.G."/>
            <person name="Strausberg R.L."/>
            <person name="Nelson K.E."/>
        </authorList>
    </citation>
    <scope>NUCLEOTIDE SEQUENCE [LARGE SCALE GENOMIC DNA]</scope>
    <source>
        <strain evidence="8 9">60-3</strain>
    </source>
</reference>
<protein>
    <recommendedName>
        <fullName evidence="6">Peptidyl-prolyl cis-trans isomerase</fullName>
        <ecNumber evidence="6">5.2.1.8</ecNumber>
    </recommendedName>
</protein>
<evidence type="ECO:0000256" key="2">
    <source>
        <dbReference type="ARBA" id="ARBA00006577"/>
    </source>
</evidence>
<evidence type="ECO:0000313" key="8">
    <source>
        <dbReference type="EMBL" id="EEK17322.1"/>
    </source>
</evidence>
<comment type="caution">
    <text evidence="8">The sequence shown here is derived from an EMBL/GenBank/DDBJ whole genome shotgun (WGS) entry which is preliminary data.</text>
</comment>
<accession>C2MAB8</accession>
<dbReference type="Proteomes" id="UP000003303">
    <property type="component" value="Unassembled WGS sequence"/>
</dbReference>
<dbReference type="InterPro" id="IPR001179">
    <property type="entry name" value="PPIase_FKBP_dom"/>
</dbReference>
<keyword evidence="9" id="KW-1185">Reference proteome</keyword>
<feature type="domain" description="PPIase FKBP-type" evidence="7">
    <location>
        <begin position="67"/>
        <end position="158"/>
    </location>
</feature>
<organism evidence="8 9">
    <name type="scientific">Porphyromonas uenonis 60-3</name>
    <dbReference type="NCBI Taxonomy" id="596327"/>
    <lineage>
        <taxon>Bacteria</taxon>
        <taxon>Pseudomonadati</taxon>
        <taxon>Bacteroidota</taxon>
        <taxon>Bacteroidia</taxon>
        <taxon>Bacteroidales</taxon>
        <taxon>Porphyromonadaceae</taxon>
        <taxon>Porphyromonas</taxon>
    </lineage>
</organism>
<dbReference type="STRING" id="596327.PORUE0001_1192"/>
<dbReference type="EMBL" id="ACLR01000088">
    <property type="protein sequence ID" value="EEK17322.1"/>
    <property type="molecule type" value="Genomic_DNA"/>
</dbReference>
<keyword evidence="3 5" id="KW-0697">Rotamase</keyword>
<dbReference type="Gene3D" id="3.10.50.40">
    <property type="match status" value="1"/>
</dbReference>
<sequence length="169" mass="19298">MLLSLLLLASCEDPIDATTQWRINNESSFKEYASKEDYKKASIPGSSAYVYMKWLAHGEGKEYPIETSRIKCHYEMRMLVGNKVVDGNYGSERSAEFTINRGPKKQLVEGARIGLQQMVVGDEAEIIIPWYLAYGERRTEEISPYSALKFRVKLEEIIPETQRAAEAHE</sequence>
<dbReference type="SUPFAM" id="SSF54534">
    <property type="entry name" value="FKBP-like"/>
    <property type="match status" value="1"/>
</dbReference>
<dbReference type="PANTHER" id="PTHR43811:SF19">
    <property type="entry name" value="39 KDA FK506-BINDING NUCLEAR PROTEIN"/>
    <property type="match status" value="1"/>
</dbReference>
<dbReference type="GO" id="GO:0003755">
    <property type="term" value="F:peptidyl-prolyl cis-trans isomerase activity"/>
    <property type="evidence" value="ECO:0007669"/>
    <property type="project" value="UniProtKB-UniRule"/>
</dbReference>
<name>C2MAB8_9PORP</name>
<dbReference type="Pfam" id="PF00254">
    <property type="entry name" value="FKBP_C"/>
    <property type="match status" value="1"/>
</dbReference>
<dbReference type="eggNOG" id="COG0545">
    <property type="taxonomic scope" value="Bacteria"/>
</dbReference>
<evidence type="ECO:0000256" key="6">
    <source>
        <dbReference type="RuleBase" id="RU003915"/>
    </source>
</evidence>
<evidence type="ECO:0000313" key="9">
    <source>
        <dbReference type="Proteomes" id="UP000003303"/>
    </source>
</evidence>
<dbReference type="AlphaFoldDB" id="C2MAB8"/>
<evidence type="ECO:0000256" key="3">
    <source>
        <dbReference type="ARBA" id="ARBA00023110"/>
    </source>
</evidence>
<evidence type="ECO:0000256" key="4">
    <source>
        <dbReference type="ARBA" id="ARBA00023235"/>
    </source>
</evidence>
<dbReference type="PANTHER" id="PTHR43811">
    <property type="entry name" value="FKBP-TYPE PEPTIDYL-PROLYL CIS-TRANS ISOMERASE FKPA"/>
    <property type="match status" value="1"/>
</dbReference>
<gene>
    <name evidence="8" type="ORF">PORUE0001_1192</name>
</gene>
<keyword evidence="4 5" id="KW-0413">Isomerase</keyword>
<proteinExistence type="inferred from homology"/>
<dbReference type="InterPro" id="IPR046357">
    <property type="entry name" value="PPIase_dom_sf"/>
</dbReference>
<evidence type="ECO:0000256" key="1">
    <source>
        <dbReference type="ARBA" id="ARBA00000971"/>
    </source>
</evidence>
<comment type="catalytic activity">
    <reaction evidence="1 5 6">
        <text>[protein]-peptidylproline (omega=180) = [protein]-peptidylproline (omega=0)</text>
        <dbReference type="Rhea" id="RHEA:16237"/>
        <dbReference type="Rhea" id="RHEA-COMP:10747"/>
        <dbReference type="Rhea" id="RHEA-COMP:10748"/>
        <dbReference type="ChEBI" id="CHEBI:83833"/>
        <dbReference type="ChEBI" id="CHEBI:83834"/>
        <dbReference type="EC" id="5.2.1.8"/>
    </reaction>
</comment>
<evidence type="ECO:0000256" key="5">
    <source>
        <dbReference type="PROSITE-ProRule" id="PRU00277"/>
    </source>
</evidence>